<evidence type="ECO:0000256" key="8">
    <source>
        <dbReference type="ARBA" id="ARBA00034317"/>
    </source>
</evidence>
<keyword evidence="5" id="KW-0560">Oxidoreductase</keyword>
<dbReference type="Proteomes" id="UP000612899">
    <property type="component" value="Unassembled WGS sequence"/>
</dbReference>
<dbReference type="GO" id="GO:0005737">
    <property type="term" value="C:cytoplasm"/>
    <property type="evidence" value="ECO:0007669"/>
    <property type="project" value="UniProtKB-SubCell"/>
</dbReference>
<evidence type="ECO:0000256" key="1">
    <source>
        <dbReference type="ARBA" id="ARBA00004496"/>
    </source>
</evidence>
<evidence type="ECO:0000256" key="12">
    <source>
        <dbReference type="ARBA" id="ARBA00048445"/>
    </source>
</evidence>
<evidence type="ECO:0000256" key="2">
    <source>
        <dbReference type="ARBA" id="ARBA00022630"/>
    </source>
</evidence>
<reference evidence="17" key="1">
    <citation type="submission" date="2021-01" db="EMBL/GenBank/DDBJ databases">
        <title>Whole genome shotgun sequence of Rhizocola hellebori NBRC 109834.</title>
        <authorList>
            <person name="Komaki H."/>
            <person name="Tamura T."/>
        </authorList>
    </citation>
    <scope>NUCLEOTIDE SEQUENCE</scope>
    <source>
        <strain evidence="17">NBRC 109834</strain>
    </source>
</reference>
<dbReference type="Gene3D" id="1.10.540.10">
    <property type="entry name" value="Acyl-CoA dehydrogenase/oxidase, N-terminal domain"/>
    <property type="match status" value="1"/>
</dbReference>
<dbReference type="EMBL" id="BONY01000015">
    <property type="protein sequence ID" value="GIH04906.1"/>
    <property type="molecule type" value="Genomic_DNA"/>
</dbReference>
<dbReference type="InterPro" id="IPR006091">
    <property type="entry name" value="Acyl-CoA_Oxase/DH_mid-dom"/>
</dbReference>
<evidence type="ECO:0000256" key="3">
    <source>
        <dbReference type="ARBA" id="ARBA00022643"/>
    </source>
</evidence>
<organism evidence="17 18">
    <name type="scientific">Rhizocola hellebori</name>
    <dbReference type="NCBI Taxonomy" id="1392758"/>
    <lineage>
        <taxon>Bacteria</taxon>
        <taxon>Bacillati</taxon>
        <taxon>Actinomycetota</taxon>
        <taxon>Actinomycetes</taxon>
        <taxon>Micromonosporales</taxon>
        <taxon>Micromonosporaceae</taxon>
        <taxon>Rhizocola</taxon>
    </lineage>
</organism>
<evidence type="ECO:0000256" key="11">
    <source>
        <dbReference type="ARBA" id="ARBA00047859"/>
    </source>
</evidence>
<dbReference type="Gene3D" id="1.20.140.10">
    <property type="entry name" value="Butyryl-CoA Dehydrogenase, subunit A, domain 3"/>
    <property type="match status" value="1"/>
</dbReference>
<keyword evidence="4" id="KW-0547">Nucleotide-binding</keyword>
<dbReference type="InterPro" id="IPR036250">
    <property type="entry name" value="AcylCo_DH-like_C"/>
</dbReference>
<evidence type="ECO:0000256" key="7">
    <source>
        <dbReference type="ARBA" id="ARBA00034307"/>
    </source>
</evidence>
<dbReference type="GO" id="GO:0004497">
    <property type="term" value="F:monooxygenase activity"/>
    <property type="evidence" value="ECO:0007669"/>
    <property type="project" value="UniProtKB-KW"/>
</dbReference>
<dbReference type="SUPFAM" id="SSF56645">
    <property type="entry name" value="Acyl-CoA dehydrogenase NM domain-like"/>
    <property type="match status" value="1"/>
</dbReference>
<proteinExistence type="inferred from homology"/>
<comment type="similarity">
    <text evidence="8">Belongs to the DszC flavin monooxygenase family.</text>
</comment>
<dbReference type="GO" id="GO:0003995">
    <property type="term" value="F:acyl-CoA dehydrogenase activity"/>
    <property type="evidence" value="ECO:0007669"/>
    <property type="project" value="TreeGrafter"/>
</dbReference>
<evidence type="ECO:0000256" key="5">
    <source>
        <dbReference type="ARBA" id="ARBA00023002"/>
    </source>
</evidence>
<evidence type="ECO:0000313" key="18">
    <source>
        <dbReference type="Proteomes" id="UP000612899"/>
    </source>
</evidence>
<dbReference type="PANTHER" id="PTHR43884">
    <property type="entry name" value="ACYL-COA DEHYDROGENASE"/>
    <property type="match status" value="1"/>
</dbReference>
<keyword evidence="6" id="KW-0503">Monooxygenase</keyword>
<evidence type="ECO:0000256" key="6">
    <source>
        <dbReference type="ARBA" id="ARBA00023033"/>
    </source>
</evidence>
<comment type="catalytic activity">
    <reaction evidence="11">
        <text>dibenzothiophene + FMNH2 + O2 = dibenzothiophene 5-oxide + FMN + H2O + H(+)</text>
        <dbReference type="Rhea" id="RHEA:49076"/>
        <dbReference type="ChEBI" id="CHEBI:15377"/>
        <dbReference type="ChEBI" id="CHEBI:15378"/>
        <dbReference type="ChEBI" id="CHEBI:15379"/>
        <dbReference type="ChEBI" id="CHEBI:23681"/>
        <dbReference type="ChEBI" id="CHEBI:23683"/>
        <dbReference type="ChEBI" id="CHEBI:57618"/>
        <dbReference type="ChEBI" id="CHEBI:58210"/>
    </reaction>
</comment>
<dbReference type="SUPFAM" id="SSF47203">
    <property type="entry name" value="Acyl-CoA dehydrogenase C-terminal domain-like"/>
    <property type="match status" value="1"/>
</dbReference>
<gene>
    <name evidence="17" type="ORF">Rhe02_29730</name>
</gene>
<keyword evidence="3" id="KW-0288">FMN</keyword>
<comment type="catalytic activity">
    <reaction evidence="12">
        <text>dibenzothiophene 5-oxide + FMNH2 + O2 = dibenzothiophene 5,5-dioxide + FMN + H2O + H(+)</text>
        <dbReference type="Rhea" id="RHEA:49080"/>
        <dbReference type="ChEBI" id="CHEBI:15377"/>
        <dbReference type="ChEBI" id="CHEBI:15378"/>
        <dbReference type="ChEBI" id="CHEBI:15379"/>
        <dbReference type="ChEBI" id="CHEBI:23683"/>
        <dbReference type="ChEBI" id="CHEBI:57618"/>
        <dbReference type="ChEBI" id="CHEBI:58210"/>
        <dbReference type="ChEBI" id="CHEBI:90356"/>
    </reaction>
</comment>
<dbReference type="Pfam" id="PF02771">
    <property type="entry name" value="Acyl-CoA_dh_N"/>
    <property type="match status" value="1"/>
</dbReference>
<keyword evidence="18" id="KW-1185">Reference proteome</keyword>
<evidence type="ECO:0000313" key="17">
    <source>
        <dbReference type="EMBL" id="GIH04906.1"/>
    </source>
</evidence>
<evidence type="ECO:0000256" key="13">
    <source>
        <dbReference type="ARBA" id="ARBA00049456"/>
    </source>
</evidence>
<dbReference type="InterPro" id="IPR009100">
    <property type="entry name" value="AcylCoA_DH/oxidase_NM_dom_sf"/>
</dbReference>
<evidence type="ECO:0000256" key="10">
    <source>
        <dbReference type="ARBA" id="ARBA00034345"/>
    </source>
</evidence>
<evidence type="ECO:0000259" key="16">
    <source>
        <dbReference type="Pfam" id="PF08028"/>
    </source>
</evidence>
<dbReference type="PANTHER" id="PTHR43884:SF12">
    <property type="entry name" value="ISOVALERYL-COA DEHYDROGENASE, MITOCHONDRIAL-RELATED"/>
    <property type="match status" value="1"/>
</dbReference>
<dbReference type="GO" id="GO:0050660">
    <property type="term" value="F:flavin adenine dinucleotide binding"/>
    <property type="evidence" value="ECO:0007669"/>
    <property type="project" value="InterPro"/>
</dbReference>
<dbReference type="PIRSF" id="PIRSF016578">
    <property type="entry name" value="HsaA"/>
    <property type="match status" value="1"/>
</dbReference>
<sequence length="428" mass="44982">MGIMKPALISDDTRPRVEPAGLSACFEAIWPDVSGLLPPEAVAAVAAGAATADSEGRPCRDSLEVLRALGWPGLPVPVKLLGGGASLAQCCAAQRALGAADPALAIALNMHLFSVGLMVEHWKRRADVSWLLLEAIASQGRIVASAFAEPHLGGSVSRSTLRARRSPGGFRLSGLKRPCSLAAEADLVCFQMQVEGEDEVLVALLPTDAPGLTVQRSWDAMGMRGSGSETVRFDDCLVPDELIYYRAPAGQDDDEILAAGVIWFSLTSTACYLGVAQAAMDSARATLAGSRINHLAATRDRLPSYQGAIGDHTGALLTLESACASLAALMGQGGSPQALLPMCLAVKQQAMEVVPNAIAAAIEACGGMAYSRSLPLERLWRDAQAIRFHPPTRASTRQYLGRVALGLPAQLDLDEAAPQLEKLDESGR</sequence>
<feature type="domain" description="Acyl-CoA dehydrogenase/oxidase N-terminal" evidence="15">
    <location>
        <begin position="45"/>
        <end position="118"/>
    </location>
</feature>
<name>A0A8J3Q6T7_9ACTN</name>
<evidence type="ECO:0000259" key="15">
    <source>
        <dbReference type="Pfam" id="PF02771"/>
    </source>
</evidence>
<dbReference type="Pfam" id="PF08028">
    <property type="entry name" value="Acyl-CoA_dh_2"/>
    <property type="match status" value="1"/>
</dbReference>
<dbReference type="InterPro" id="IPR013786">
    <property type="entry name" value="AcylCoA_DH/ox_N"/>
</dbReference>
<comment type="pathway">
    <text evidence="7">Sulfur metabolism; dibenzothiophene degradation.</text>
</comment>
<comment type="caution">
    <text evidence="17">The sequence shown here is derived from an EMBL/GenBank/DDBJ whole genome shotgun (WGS) entry which is preliminary data.</text>
</comment>
<accession>A0A8J3Q6T7</accession>
<comment type="subcellular location">
    <subcellularLocation>
        <location evidence="1">Cytoplasm</location>
    </subcellularLocation>
</comment>
<protein>
    <recommendedName>
        <fullName evidence="10">Dibenzothiophene monooxygenase</fullName>
        <ecNumber evidence="9">1.14.14.21</ecNumber>
    </recommendedName>
</protein>
<comment type="catalytic activity">
    <reaction evidence="13">
        <text>dibenzothiophene + 2 FMNH2 + 2 O2 = dibenzothiophene 5,5-dioxide + 2 FMN + 2 H2O + 2 H(+)</text>
        <dbReference type="Rhea" id="RHEA:49072"/>
        <dbReference type="ChEBI" id="CHEBI:15377"/>
        <dbReference type="ChEBI" id="CHEBI:15378"/>
        <dbReference type="ChEBI" id="CHEBI:15379"/>
        <dbReference type="ChEBI" id="CHEBI:23681"/>
        <dbReference type="ChEBI" id="CHEBI:57618"/>
        <dbReference type="ChEBI" id="CHEBI:58210"/>
        <dbReference type="ChEBI" id="CHEBI:90356"/>
        <dbReference type="EC" id="1.14.14.21"/>
    </reaction>
</comment>
<dbReference type="Pfam" id="PF02770">
    <property type="entry name" value="Acyl-CoA_dh_M"/>
    <property type="match status" value="1"/>
</dbReference>
<dbReference type="InterPro" id="IPR046373">
    <property type="entry name" value="Acyl-CoA_Oxase/DH_mid-dom_sf"/>
</dbReference>
<dbReference type="InterPro" id="IPR013107">
    <property type="entry name" value="Acyl-CoA_DH_C"/>
</dbReference>
<feature type="domain" description="Acyl-CoA dehydrogenase C-terminal" evidence="16">
    <location>
        <begin position="267"/>
        <end position="389"/>
    </location>
</feature>
<dbReference type="Gene3D" id="2.40.110.10">
    <property type="entry name" value="Butyryl-CoA Dehydrogenase, subunit A, domain 2"/>
    <property type="match status" value="1"/>
</dbReference>
<evidence type="ECO:0000259" key="14">
    <source>
        <dbReference type="Pfam" id="PF02770"/>
    </source>
</evidence>
<dbReference type="InterPro" id="IPR037069">
    <property type="entry name" value="AcylCoA_DH/ox_N_sf"/>
</dbReference>
<feature type="domain" description="Acyl-CoA oxidase/dehydrogenase middle" evidence="14">
    <location>
        <begin position="146"/>
        <end position="236"/>
    </location>
</feature>
<evidence type="ECO:0000256" key="4">
    <source>
        <dbReference type="ARBA" id="ARBA00022741"/>
    </source>
</evidence>
<keyword evidence="2" id="KW-0285">Flavoprotein</keyword>
<evidence type="ECO:0000256" key="9">
    <source>
        <dbReference type="ARBA" id="ARBA00034328"/>
    </source>
</evidence>
<dbReference type="AlphaFoldDB" id="A0A8J3Q6T7"/>
<dbReference type="EC" id="1.14.14.21" evidence="9"/>